<organism evidence="2 3">
    <name type="scientific">Phlebotomus papatasi</name>
    <name type="common">Sandfly</name>
    <dbReference type="NCBI Taxonomy" id="29031"/>
    <lineage>
        <taxon>Eukaryota</taxon>
        <taxon>Metazoa</taxon>
        <taxon>Ecdysozoa</taxon>
        <taxon>Arthropoda</taxon>
        <taxon>Hexapoda</taxon>
        <taxon>Insecta</taxon>
        <taxon>Pterygota</taxon>
        <taxon>Neoptera</taxon>
        <taxon>Endopterygota</taxon>
        <taxon>Diptera</taxon>
        <taxon>Nematocera</taxon>
        <taxon>Psychodoidea</taxon>
        <taxon>Psychodidae</taxon>
        <taxon>Phlebotomus</taxon>
        <taxon>Phlebotomus</taxon>
    </lineage>
</organism>
<dbReference type="GO" id="GO:0005886">
    <property type="term" value="C:plasma membrane"/>
    <property type="evidence" value="ECO:0007669"/>
    <property type="project" value="TreeGrafter"/>
</dbReference>
<dbReference type="VEuPathDB" id="VectorBase:PPAPM1_001383"/>
<sequence length="344" mass="37599">MTHPFLCLSVVPVAAGLTAAIVLAVMTCYCARRIRQRNRKTAGHDATLPFQPPRRPTAVRSPSGAPPHYLKKSPSPTGTKPPPGAPLSPPEAPTQVRYAEESETGPLPRMVAHETRAPEPESPVGGDQGDCGEYGRLGTLVFKLRFLADKGALVVSVVRCRGLPGKGGTVNNGDLSGAKNTGNTDPYVKLQLLPEKQHKVKTRVVRNTRNPVYDEDFTFYGLSLTELGTMSLHFVVLSFDRYSRDDVIGEVICPMSSMELSQIENQQVAFSKEIQPRSLKGAGATLDGVALELMLLDWDRVTKNEVIGRLDLGGPRCTGTTLNHWNEVCNSPRRQIAEWHKLVE</sequence>
<dbReference type="GO" id="GO:0030424">
    <property type="term" value="C:axon"/>
    <property type="evidence" value="ECO:0007669"/>
    <property type="project" value="TreeGrafter"/>
</dbReference>
<feature type="compositionally biased region" description="Pro residues" evidence="1">
    <location>
        <begin position="79"/>
        <end position="92"/>
    </location>
</feature>
<dbReference type="GO" id="GO:0001786">
    <property type="term" value="F:phosphatidylserine binding"/>
    <property type="evidence" value="ECO:0007669"/>
    <property type="project" value="TreeGrafter"/>
</dbReference>
<dbReference type="Proteomes" id="UP000092462">
    <property type="component" value="Unassembled WGS sequence"/>
</dbReference>
<dbReference type="PANTHER" id="PTHR10024:SF369">
    <property type="entry name" value="FI18813P1"/>
    <property type="match status" value="1"/>
</dbReference>
<dbReference type="GO" id="GO:0000149">
    <property type="term" value="F:SNARE binding"/>
    <property type="evidence" value="ECO:0007669"/>
    <property type="project" value="TreeGrafter"/>
</dbReference>
<keyword evidence="3" id="KW-1185">Reference proteome</keyword>
<dbReference type="Gene3D" id="2.60.40.150">
    <property type="entry name" value="C2 domain"/>
    <property type="match status" value="2"/>
</dbReference>
<dbReference type="EMBL" id="AJVK01029305">
    <property type="status" value="NOT_ANNOTATED_CDS"/>
    <property type="molecule type" value="Genomic_DNA"/>
</dbReference>
<dbReference type="AlphaFoldDB" id="A0A1B0DAT6"/>
<dbReference type="PROSITE" id="PS50004">
    <property type="entry name" value="C2"/>
    <property type="match status" value="1"/>
</dbReference>
<accession>A0A1B0DAT6</accession>
<dbReference type="GO" id="GO:0048791">
    <property type="term" value="P:calcium ion-regulated exocytosis of neurotransmitter"/>
    <property type="evidence" value="ECO:0007669"/>
    <property type="project" value="TreeGrafter"/>
</dbReference>
<dbReference type="Pfam" id="PF00168">
    <property type="entry name" value="C2"/>
    <property type="match status" value="1"/>
</dbReference>
<reference evidence="2" key="1">
    <citation type="submission" date="2022-08" db="UniProtKB">
        <authorList>
            <consortium name="EnsemblMetazoa"/>
        </authorList>
    </citation>
    <scope>IDENTIFICATION</scope>
    <source>
        <strain evidence="2">Israel</strain>
    </source>
</reference>
<evidence type="ECO:0000256" key="1">
    <source>
        <dbReference type="SAM" id="MobiDB-lite"/>
    </source>
</evidence>
<dbReference type="PANTHER" id="PTHR10024">
    <property type="entry name" value="SYNAPTOTAGMIN"/>
    <property type="match status" value="1"/>
</dbReference>
<dbReference type="SMART" id="SM00239">
    <property type="entry name" value="C2"/>
    <property type="match status" value="1"/>
</dbReference>
<dbReference type="InterPro" id="IPR000008">
    <property type="entry name" value="C2_dom"/>
</dbReference>
<dbReference type="InterPro" id="IPR035892">
    <property type="entry name" value="C2_domain_sf"/>
</dbReference>
<dbReference type="GO" id="GO:0030276">
    <property type="term" value="F:clathrin binding"/>
    <property type="evidence" value="ECO:0007669"/>
    <property type="project" value="TreeGrafter"/>
</dbReference>
<dbReference type="FunFam" id="2.60.40.150:FF:000181">
    <property type="entry name" value="Synaptotagmin 4"/>
    <property type="match status" value="1"/>
</dbReference>
<feature type="region of interest" description="Disordered" evidence="1">
    <location>
        <begin position="38"/>
        <end position="107"/>
    </location>
</feature>
<evidence type="ECO:0000313" key="3">
    <source>
        <dbReference type="Proteomes" id="UP000092462"/>
    </source>
</evidence>
<dbReference type="EnsemblMetazoa" id="PPAI004791-RA">
    <property type="protein sequence ID" value="PPAI004791-PA"/>
    <property type="gene ID" value="PPAI004791"/>
</dbReference>
<dbReference type="GO" id="GO:0070382">
    <property type="term" value="C:exocytic vesicle"/>
    <property type="evidence" value="ECO:0007669"/>
    <property type="project" value="TreeGrafter"/>
</dbReference>
<name>A0A1B0DAT6_PHLPP</name>
<dbReference type="EMBL" id="AJVK01029306">
    <property type="status" value="NOT_ANNOTATED_CDS"/>
    <property type="molecule type" value="Genomic_DNA"/>
</dbReference>
<protein>
    <submittedName>
        <fullName evidence="2">Uncharacterized protein</fullName>
    </submittedName>
</protein>
<evidence type="ECO:0000313" key="2">
    <source>
        <dbReference type="EnsemblMetazoa" id="PPAI004791-PA"/>
    </source>
</evidence>
<dbReference type="VEuPathDB" id="VectorBase:PPAPM1_009640"/>
<dbReference type="SUPFAM" id="SSF49562">
    <property type="entry name" value="C2 domain (Calcium/lipid-binding domain, CaLB)"/>
    <property type="match status" value="1"/>
</dbReference>
<dbReference type="VEuPathDB" id="VectorBase:PPAI004791"/>
<dbReference type="GO" id="GO:0098793">
    <property type="term" value="C:presynapse"/>
    <property type="evidence" value="ECO:0007669"/>
    <property type="project" value="GOC"/>
</dbReference>
<proteinExistence type="predicted"/>
<dbReference type="GO" id="GO:0005509">
    <property type="term" value="F:calcium ion binding"/>
    <property type="evidence" value="ECO:0007669"/>
    <property type="project" value="TreeGrafter"/>
</dbReference>
<dbReference type="GO" id="GO:0005544">
    <property type="term" value="F:calcium-dependent phospholipid binding"/>
    <property type="evidence" value="ECO:0007669"/>
    <property type="project" value="TreeGrafter"/>
</dbReference>
<dbReference type="CDD" id="cd08388">
    <property type="entry name" value="C2A_Synaptotagmin-4-11"/>
    <property type="match status" value="1"/>
</dbReference>
<dbReference type="GO" id="GO:0006906">
    <property type="term" value="P:vesicle fusion"/>
    <property type="evidence" value="ECO:0007669"/>
    <property type="project" value="TreeGrafter"/>
</dbReference>